<organism evidence="2 3">
    <name type="scientific">Caldisalinibacter kiritimatiensis</name>
    <dbReference type="NCBI Taxonomy" id="1304284"/>
    <lineage>
        <taxon>Bacteria</taxon>
        <taxon>Bacillati</taxon>
        <taxon>Bacillota</taxon>
        <taxon>Tissierellia</taxon>
        <taxon>Tissierellales</taxon>
        <taxon>Thermohalobacteraceae</taxon>
        <taxon>Caldisalinibacter</taxon>
    </lineage>
</organism>
<dbReference type="STRING" id="1304284.L21TH_2440"/>
<evidence type="ECO:0000313" key="2">
    <source>
        <dbReference type="EMBL" id="EOC99528.1"/>
    </source>
</evidence>
<dbReference type="Proteomes" id="UP000013378">
    <property type="component" value="Unassembled WGS sequence"/>
</dbReference>
<feature type="coiled-coil region" evidence="1">
    <location>
        <begin position="142"/>
        <end position="176"/>
    </location>
</feature>
<keyword evidence="1" id="KW-0175">Coiled coil</keyword>
<name>R1CS59_9FIRM</name>
<protein>
    <recommendedName>
        <fullName evidence="4">Exonuclease SbcC</fullName>
    </recommendedName>
</protein>
<evidence type="ECO:0008006" key="4">
    <source>
        <dbReference type="Google" id="ProtNLM"/>
    </source>
</evidence>
<dbReference type="EMBL" id="ARZA01000268">
    <property type="protein sequence ID" value="EOC99528.1"/>
    <property type="molecule type" value="Genomic_DNA"/>
</dbReference>
<dbReference type="RefSeq" id="WP_006316957.1">
    <property type="nucleotide sequence ID" value="NZ_ARZA01000268.1"/>
</dbReference>
<gene>
    <name evidence="2" type="ORF">L21TH_2440</name>
</gene>
<evidence type="ECO:0000313" key="3">
    <source>
        <dbReference type="Proteomes" id="UP000013378"/>
    </source>
</evidence>
<accession>R1CS59</accession>
<proteinExistence type="predicted"/>
<dbReference type="eggNOG" id="ENOG50323Y0">
    <property type="taxonomic scope" value="Bacteria"/>
</dbReference>
<evidence type="ECO:0000256" key="1">
    <source>
        <dbReference type="SAM" id="Coils"/>
    </source>
</evidence>
<dbReference type="OrthoDB" id="1707350at2"/>
<sequence>MFSKDYSIDIDYSILLKNKVPLLVQDNTWKQLFRNVNDKNLITCKEQLESLLKEQEFTNKDLRALKIKKKKLMDKILEISHQANSEKKNERLDILQECKQRLLEMNDELDELTFKTETLPKKIREANFQLLKATIKYAYKELRTKQKNLTSVTQEIESLKNELRGLIEQKHDYEESINLTYKFLHGILGSKEMERLDNNLL</sequence>
<dbReference type="AlphaFoldDB" id="R1CS59"/>
<comment type="caution">
    <text evidence="2">The sequence shown here is derived from an EMBL/GenBank/DDBJ whole genome shotgun (WGS) entry which is preliminary data.</text>
</comment>
<keyword evidence="3" id="KW-1185">Reference proteome</keyword>
<reference evidence="2 3" key="1">
    <citation type="journal article" date="2015" name="Geomicrobiol. J.">
        <title>Caldisalinibacter kiritimatiensis gen. nov., sp. nov., a moderately thermohalophilic thiosulfate-reducing bacterium from a hypersaline microbial mat.</title>
        <authorList>
            <person name="Ben Hania W."/>
            <person name="Joseph M."/>
            <person name="Fiebig A."/>
            <person name="Bunk B."/>
            <person name="Klenk H.-P."/>
            <person name="Fardeau M.-L."/>
            <person name="Spring S."/>
        </authorList>
    </citation>
    <scope>NUCLEOTIDE SEQUENCE [LARGE SCALE GENOMIC DNA]</scope>
    <source>
        <strain evidence="2 3">L21-TH-D2</strain>
    </source>
</reference>